<feature type="transmembrane region" description="Helical" evidence="6">
    <location>
        <begin position="37"/>
        <end position="61"/>
    </location>
</feature>
<evidence type="ECO:0000256" key="2">
    <source>
        <dbReference type="ARBA" id="ARBA00007375"/>
    </source>
</evidence>
<keyword evidence="4 6" id="KW-1133">Transmembrane helix</keyword>
<keyword evidence="5 6" id="KW-0472">Membrane</keyword>
<feature type="transmembrane region" description="Helical" evidence="6">
    <location>
        <begin position="182"/>
        <end position="202"/>
    </location>
</feature>
<dbReference type="EMBL" id="BAAAME010000005">
    <property type="protein sequence ID" value="GAA1746664.1"/>
    <property type="molecule type" value="Genomic_DNA"/>
</dbReference>
<protein>
    <recommendedName>
        <fullName evidence="9">Lysoplasmalogenase</fullName>
    </recommendedName>
</protein>
<feature type="transmembrane region" description="Helical" evidence="6">
    <location>
        <begin position="6"/>
        <end position="25"/>
    </location>
</feature>
<dbReference type="RefSeq" id="WP_344202804.1">
    <property type="nucleotide sequence ID" value="NZ_BAAAME010000005.1"/>
</dbReference>
<dbReference type="Proteomes" id="UP001501057">
    <property type="component" value="Unassembled WGS sequence"/>
</dbReference>
<evidence type="ECO:0000313" key="8">
    <source>
        <dbReference type="Proteomes" id="UP001501057"/>
    </source>
</evidence>
<comment type="subcellular location">
    <subcellularLocation>
        <location evidence="1">Membrane</location>
        <topology evidence="1">Multi-pass membrane protein</topology>
    </subcellularLocation>
</comment>
<feature type="transmembrane region" description="Helical" evidence="6">
    <location>
        <begin position="106"/>
        <end position="125"/>
    </location>
</feature>
<evidence type="ECO:0000256" key="4">
    <source>
        <dbReference type="ARBA" id="ARBA00022989"/>
    </source>
</evidence>
<evidence type="ECO:0000256" key="3">
    <source>
        <dbReference type="ARBA" id="ARBA00022692"/>
    </source>
</evidence>
<organism evidence="7 8">
    <name type="scientific">Aeromicrobium alkaliterrae</name>
    <dbReference type="NCBI Taxonomy" id="302168"/>
    <lineage>
        <taxon>Bacteria</taxon>
        <taxon>Bacillati</taxon>
        <taxon>Actinomycetota</taxon>
        <taxon>Actinomycetes</taxon>
        <taxon>Propionibacteriales</taxon>
        <taxon>Nocardioidaceae</taxon>
        <taxon>Aeromicrobium</taxon>
    </lineage>
</organism>
<keyword evidence="3 6" id="KW-0812">Transmembrane</keyword>
<feature type="transmembrane region" description="Helical" evidence="6">
    <location>
        <begin position="73"/>
        <end position="94"/>
    </location>
</feature>
<sequence length="219" mass="22840">MSEVRIPWWPLFGVVAVVHLVLLAADASPWDSITKCLAAPLLIGWVLTSGAPRILALALLFCLGGDFFLELDGLFLAGMGSFALAHVCFITWFVRHGAVERLRANPLLVVGLAVAAVAIVVSVWSGIDDPVVRAVLPFYALLLSGTAATALVTERLAGVGAVLFLVSDALIALTVFDRVGTTAVTHVAIMVLYLGAIALLTLGGARLAPPARALAPEPA</sequence>
<name>A0ABP4W4B9_9ACTN</name>
<evidence type="ECO:0000256" key="1">
    <source>
        <dbReference type="ARBA" id="ARBA00004141"/>
    </source>
</evidence>
<dbReference type="PANTHER" id="PTHR31885">
    <property type="entry name" value="GH04784P"/>
    <property type="match status" value="1"/>
</dbReference>
<evidence type="ECO:0008006" key="9">
    <source>
        <dbReference type="Google" id="ProtNLM"/>
    </source>
</evidence>
<proteinExistence type="inferred from homology"/>
<feature type="transmembrane region" description="Helical" evidence="6">
    <location>
        <begin position="131"/>
        <end position="152"/>
    </location>
</feature>
<evidence type="ECO:0000256" key="5">
    <source>
        <dbReference type="ARBA" id="ARBA00023136"/>
    </source>
</evidence>
<comment type="caution">
    <text evidence="7">The sequence shown here is derived from an EMBL/GenBank/DDBJ whole genome shotgun (WGS) entry which is preliminary data.</text>
</comment>
<dbReference type="InterPro" id="IPR012506">
    <property type="entry name" value="TMEM86B-like"/>
</dbReference>
<dbReference type="PANTHER" id="PTHR31885:SF6">
    <property type="entry name" value="GH04784P"/>
    <property type="match status" value="1"/>
</dbReference>
<reference evidence="8" key="1">
    <citation type="journal article" date="2019" name="Int. J. Syst. Evol. Microbiol.">
        <title>The Global Catalogue of Microorganisms (GCM) 10K type strain sequencing project: providing services to taxonomists for standard genome sequencing and annotation.</title>
        <authorList>
            <consortium name="The Broad Institute Genomics Platform"/>
            <consortium name="The Broad Institute Genome Sequencing Center for Infectious Disease"/>
            <person name="Wu L."/>
            <person name="Ma J."/>
        </authorList>
    </citation>
    <scope>NUCLEOTIDE SEQUENCE [LARGE SCALE GENOMIC DNA]</scope>
    <source>
        <strain evidence="8">JCM 13518</strain>
    </source>
</reference>
<accession>A0ABP4W4B9</accession>
<gene>
    <name evidence="7" type="ORF">GCM10009710_28420</name>
</gene>
<keyword evidence="8" id="KW-1185">Reference proteome</keyword>
<feature type="transmembrane region" description="Helical" evidence="6">
    <location>
        <begin position="159"/>
        <end position="176"/>
    </location>
</feature>
<dbReference type="Pfam" id="PF07947">
    <property type="entry name" value="YhhN"/>
    <property type="match status" value="1"/>
</dbReference>
<comment type="similarity">
    <text evidence="2">Belongs to the TMEM86 family.</text>
</comment>
<evidence type="ECO:0000256" key="6">
    <source>
        <dbReference type="SAM" id="Phobius"/>
    </source>
</evidence>
<evidence type="ECO:0000313" key="7">
    <source>
        <dbReference type="EMBL" id="GAA1746664.1"/>
    </source>
</evidence>